<gene>
    <name evidence="1" type="ORF">HV284_06450</name>
</gene>
<dbReference type="InterPro" id="IPR003458">
    <property type="entry name" value="Phage_T4_Gp38_tail_assem"/>
</dbReference>
<sequence length="142" mass="16293">MKYIYDPLTNAFYPLIMKADYEVAGIWPESGVEMDEDAFVEFQSPPIGKIRVAGGNGYPKWSDAPPPTNEQLAIEMEAKKQGLINQANEYINCRQWPGKIALGRLKENEKEQYNRWLDYLDALEEIDVVSPTDIRWPAKPNE</sequence>
<organism evidence="1 2">
    <name type="scientific">Escherichia marmotae</name>
    <dbReference type="NCBI Taxonomy" id="1499973"/>
    <lineage>
        <taxon>Bacteria</taxon>
        <taxon>Pseudomonadati</taxon>
        <taxon>Pseudomonadota</taxon>
        <taxon>Gammaproteobacteria</taxon>
        <taxon>Enterobacterales</taxon>
        <taxon>Enterobacteriaceae</taxon>
        <taxon>Escherichia</taxon>
    </lineage>
</organism>
<dbReference type="AlphaFoldDB" id="A0A7H9K4F1"/>
<evidence type="ECO:0000313" key="1">
    <source>
        <dbReference type="EMBL" id="QLV00742.1"/>
    </source>
</evidence>
<accession>A0A7H9K4F1</accession>
<evidence type="ECO:0000313" key="2">
    <source>
        <dbReference type="Proteomes" id="UP000512115"/>
    </source>
</evidence>
<dbReference type="PANTHER" id="PTHR34413:SF1">
    <property type="entry name" value="CYTOPLASMIC PROTEIN"/>
    <property type="match status" value="1"/>
</dbReference>
<protein>
    <submittedName>
        <fullName evidence="1">Tail assembly chaperone</fullName>
    </submittedName>
</protein>
<dbReference type="Proteomes" id="UP000512115">
    <property type="component" value="Chromosome"/>
</dbReference>
<dbReference type="Pfam" id="PF02413">
    <property type="entry name" value="Caudo_TAP"/>
    <property type="match status" value="1"/>
</dbReference>
<name>A0A7H9K4F1_9ESCH</name>
<dbReference type="PANTHER" id="PTHR34413">
    <property type="entry name" value="PROPHAGE TAIL FIBER ASSEMBLY PROTEIN HOMOLOG TFAE-RELATED-RELATED"/>
    <property type="match status" value="1"/>
</dbReference>
<proteinExistence type="predicted"/>
<reference evidence="1 2" key="1">
    <citation type="submission" date="2020-06" db="EMBL/GenBank/DDBJ databases">
        <title>REHAB project genomes.</title>
        <authorList>
            <person name="Shaw L.P."/>
        </authorList>
    </citation>
    <scope>NUCLEOTIDE SEQUENCE [LARGE SCALE GENOMIC DNA]</scope>
    <source>
        <strain evidence="1 2">RHBSTW-00814</strain>
    </source>
</reference>
<dbReference type="EMBL" id="CP056159">
    <property type="protein sequence ID" value="QLV00742.1"/>
    <property type="molecule type" value="Genomic_DNA"/>
</dbReference>
<dbReference type="RefSeq" id="WP_044593273.1">
    <property type="nucleotide sequence ID" value="NZ_CP056159.1"/>
</dbReference>
<dbReference type="InterPro" id="IPR051220">
    <property type="entry name" value="TFA_Chaperone"/>
</dbReference>